<protein>
    <recommendedName>
        <fullName evidence="1">HTH luxR-type domain-containing protein</fullName>
    </recommendedName>
</protein>
<dbReference type="InterPro" id="IPR000792">
    <property type="entry name" value="Tscrpt_reg_LuxR_C"/>
</dbReference>
<name>A0A645DEB8_9ZZZZ</name>
<proteinExistence type="predicted"/>
<organism evidence="2">
    <name type="scientific">bioreactor metagenome</name>
    <dbReference type="NCBI Taxonomy" id="1076179"/>
    <lineage>
        <taxon>unclassified sequences</taxon>
        <taxon>metagenomes</taxon>
        <taxon>ecological metagenomes</taxon>
    </lineage>
</organism>
<dbReference type="GO" id="GO:0006355">
    <property type="term" value="P:regulation of DNA-templated transcription"/>
    <property type="evidence" value="ECO:0007669"/>
    <property type="project" value="InterPro"/>
</dbReference>
<dbReference type="GO" id="GO:0003677">
    <property type="term" value="F:DNA binding"/>
    <property type="evidence" value="ECO:0007669"/>
    <property type="project" value="InterPro"/>
</dbReference>
<feature type="domain" description="HTH luxR-type" evidence="1">
    <location>
        <begin position="258"/>
        <end position="315"/>
    </location>
</feature>
<gene>
    <name evidence="2" type="ORF">SDC9_134287</name>
</gene>
<comment type="caution">
    <text evidence="2">The sequence shown here is derived from an EMBL/GenBank/DDBJ whole genome shotgun (WGS) entry which is preliminary data.</text>
</comment>
<dbReference type="EMBL" id="VSSQ01035068">
    <property type="protein sequence ID" value="MPM87193.1"/>
    <property type="molecule type" value="Genomic_DNA"/>
</dbReference>
<evidence type="ECO:0000313" key="2">
    <source>
        <dbReference type="EMBL" id="MPM87193.1"/>
    </source>
</evidence>
<dbReference type="Gene3D" id="1.10.10.10">
    <property type="entry name" value="Winged helix-like DNA-binding domain superfamily/Winged helix DNA-binding domain"/>
    <property type="match status" value="1"/>
</dbReference>
<dbReference type="SMART" id="SM00421">
    <property type="entry name" value="HTH_LUXR"/>
    <property type="match status" value="1"/>
</dbReference>
<dbReference type="SUPFAM" id="SSF46894">
    <property type="entry name" value="C-terminal effector domain of the bipartite response regulators"/>
    <property type="match status" value="1"/>
</dbReference>
<sequence length="316" mass="35654">MPHDNPDAILDTVSGERLRLQYESELAYLRGDFKRTMCCFDRTEGDEAARLRASLMAVAAAISLGDYRAYTEIDSYLKRCIEANQGSDMSAIGELALASVAVSITAPNMVPDWLKEGDFSAIPILAKPHTLYLRSKYFLCVGRYEAMLAVAQTALTLSAPEQGITFTGIYLRVICAIACHHLEREDAAVRWLLEAMRICLPHGFITPFAEAAALLGGLVERCLEREFPDYYDAVIGQWKRTFKNWVAFHNEFTKDHITFILSLRECHIAILVAHRVPYAKIAKQYNISVGRLKNIMLEIYEKLCISGRNELAKYIM</sequence>
<dbReference type="InterPro" id="IPR016032">
    <property type="entry name" value="Sig_transdc_resp-reg_C-effctor"/>
</dbReference>
<dbReference type="InterPro" id="IPR036388">
    <property type="entry name" value="WH-like_DNA-bd_sf"/>
</dbReference>
<evidence type="ECO:0000259" key="1">
    <source>
        <dbReference type="SMART" id="SM00421"/>
    </source>
</evidence>
<dbReference type="AlphaFoldDB" id="A0A645DEB8"/>
<accession>A0A645DEB8</accession>
<reference evidence="2" key="1">
    <citation type="submission" date="2019-08" db="EMBL/GenBank/DDBJ databases">
        <authorList>
            <person name="Kucharzyk K."/>
            <person name="Murdoch R.W."/>
            <person name="Higgins S."/>
            <person name="Loffler F."/>
        </authorList>
    </citation>
    <scope>NUCLEOTIDE SEQUENCE</scope>
</reference>